<reference evidence="3 4" key="1">
    <citation type="journal article" date="2013" name="Curr. Biol.">
        <title>The Genome of the Foraminiferan Reticulomyxa filosa.</title>
        <authorList>
            <person name="Glockner G."/>
            <person name="Hulsmann N."/>
            <person name="Schleicher M."/>
            <person name="Noegel A.A."/>
            <person name="Eichinger L."/>
            <person name="Gallinger C."/>
            <person name="Pawlowski J."/>
            <person name="Sierra R."/>
            <person name="Euteneuer U."/>
            <person name="Pillet L."/>
            <person name="Moustafa A."/>
            <person name="Platzer M."/>
            <person name="Groth M."/>
            <person name="Szafranski K."/>
            <person name="Schliwa M."/>
        </authorList>
    </citation>
    <scope>NUCLEOTIDE SEQUENCE [LARGE SCALE GENOMIC DNA]</scope>
</reference>
<feature type="compositionally biased region" description="Acidic residues" evidence="1">
    <location>
        <begin position="237"/>
        <end position="247"/>
    </location>
</feature>
<accession>X6M196</accession>
<evidence type="ECO:0000256" key="1">
    <source>
        <dbReference type="SAM" id="MobiDB-lite"/>
    </source>
</evidence>
<evidence type="ECO:0000313" key="3">
    <source>
        <dbReference type="EMBL" id="ETO07202.1"/>
    </source>
</evidence>
<dbReference type="EMBL" id="ASPP01026388">
    <property type="protein sequence ID" value="ETO07202.1"/>
    <property type="molecule type" value="Genomic_DNA"/>
</dbReference>
<dbReference type="Proteomes" id="UP000023152">
    <property type="component" value="Unassembled WGS sequence"/>
</dbReference>
<sequence length="273" mass="32199">GAVEKGKEKIKIKNNNKRKQDIKMFRCHSSPEHRSHQSNVTRRQNNKQKKKKKIGMGITDMREGFKKIEDYLMHKRILKEMSSGAIVEGSLINRMEDGIVIRLYSVYDYPDTLRLKYTHIDRLKIDAIGLYSELMESEYEQENSHHISAVKQQCEQFELGSKVKGMVLKVDYHTGELFITCHAKKTLIHPFHQLVFFFFFTKKKKRSVFESSVQVTKKKKRVFRRVSQTKKKMKTDNDEDEDENDDNDHDKGNEHENDHDNGHDNDNETTIFC</sequence>
<gene>
    <name evidence="3" type="ORF">RFI_30190</name>
</gene>
<feature type="compositionally biased region" description="Basic residues" evidence="1">
    <location>
        <begin position="44"/>
        <end position="53"/>
    </location>
</feature>
<dbReference type="InterPro" id="IPR003029">
    <property type="entry name" value="S1_domain"/>
</dbReference>
<feature type="region of interest" description="Disordered" evidence="1">
    <location>
        <begin position="226"/>
        <end position="273"/>
    </location>
</feature>
<keyword evidence="4" id="KW-1185">Reference proteome</keyword>
<evidence type="ECO:0000259" key="2">
    <source>
        <dbReference type="PROSITE" id="PS50126"/>
    </source>
</evidence>
<dbReference type="GO" id="GO:0003676">
    <property type="term" value="F:nucleic acid binding"/>
    <property type="evidence" value="ECO:0007669"/>
    <property type="project" value="InterPro"/>
</dbReference>
<name>X6M196_RETFI</name>
<organism evidence="3 4">
    <name type="scientific">Reticulomyxa filosa</name>
    <dbReference type="NCBI Taxonomy" id="46433"/>
    <lineage>
        <taxon>Eukaryota</taxon>
        <taxon>Sar</taxon>
        <taxon>Rhizaria</taxon>
        <taxon>Retaria</taxon>
        <taxon>Foraminifera</taxon>
        <taxon>Monothalamids</taxon>
        <taxon>Reticulomyxidae</taxon>
        <taxon>Reticulomyxa</taxon>
    </lineage>
</organism>
<feature type="domain" description="S1 motif" evidence="2">
    <location>
        <begin position="84"/>
        <end position="182"/>
    </location>
</feature>
<feature type="region of interest" description="Disordered" evidence="1">
    <location>
        <begin position="1"/>
        <end position="53"/>
    </location>
</feature>
<comment type="caution">
    <text evidence="3">The sequence shown here is derived from an EMBL/GenBank/DDBJ whole genome shotgun (WGS) entry which is preliminary data.</text>
</comment>
<feature type="compositionally biased region" description="Basic and acidic residues" evidence="1">
    <location>
        <begin position="1"/>
        <end position="11"/>
    </location>
</feature>
<protein>
    <recommendedName>
        <fullName evidence="2">S1 motif domain-containing protein</fullName>
    </recommendedName>
</protein>
<proteinExistence type="predicted"/>
<feature type="non-terminal residue" evidence="3">
    <location>
        <position position="1"/>
    </location>
</feature>
<dbReference type="AlphaFoldDB" id="X6M196"/>
<evidence type="ECO:0000313" key="4">
    <source>
        <dbReference type="Proteomes" id="UP000023152"/>
    </source>
</evidence>
<dbReference type="PROSITE" id="PS50126">
    <property type="entry name" value="S1"/>
    <property type="match status" value="1"/>
</dbReference>
<feature type="compositionally biased region" description="Basic and acidic residues" evidence="1">
    <location>
        <begin position="18"/>
        <end position="35"/>
    </location>
</feature>
<feature type="compositionally biased region" description="Basic and acidic residues" evidence="1">
    <location>
        <begin position="248"/>
        <end position="266"/>
    </location>
</feature>